<reference evidence="3" key="1">
    <citation type="submission" date="2016-10" db="EMBL/GenBank/DDBJ databases">
        <authorList>
            <person name="Varghese N."/>
            <person name="Submissions S."/>
        </authorList>
    </citation>
    <scope>NUCLEOTIDE SEQUENCE [LARGE SCALE GENOMIC DNA]</scope>
    <source>
        <strain evidence="3">DUS833</strain>
    </source>
</reference>
<dbReference type="EMBL" id="FNKX01000002">
    <property type="protein sequence ID" value="SDR44153.1"/>
    <property type="molecule type" value="Genomic_DNA"/>
</dbReference>
<dbReference type="Pfam" id="PF00248">
    <property type="entry name" value="Aldo_ket_red"/>
    <property type="match status" value="1"/>
</dbReference>
<dbReference type="InterPro" id="IPR036812">
    <property type="entry name" value="NAD(P)_OxRdtase_dom_sf"/>
</dbReference>
<dbReference type="AlphaFoldDB" id="A0A1H1J2K9"/>
<dbReference type="CDD" id="cd06660">
    <property type="entry name" value="AKR_SF"/>
    <property type="match status" value="1"/>
</dbReference>
<dbReference type="GO" id="GO:0005829">
    <property type="term" value="C:cytosol"/>
    <property type="evidence" value="ECO:0007669"/>
    <property type="project" value="TreeGrafter"/>
</dbReference>
<accession>A0A1H1J2K9</accession>
<organism evidence="2 3">
    <name type="scientific">Paraburkholderia tuberum</name>
    <dbReference type="NCBI Taxonomy" id="157910"/>
    <lineage>
        <taxon>Bacteria</taxon>
        <taxon>Pseudomonadati</taxon>
        <taxon>Pseudomonadota</taxon>
        <taxon>Betaproteobacteria</taxon>
        <taxon>Burkholderiales</taxon>
        <taxon>Burkholderiaceae</taxon>
        <taxon>Paraburkholderia</taxon>
    </lineage>
</organism>
<dbReference type="Proteomes" id="UP000199365">
    <property type="component" value="Unassembled WGS sequence"/>
</dbReference>
<dbReference type="PANTHER" id="PTHR42686:SF1">
    <property type="entry name" value="GH17980P-RELATED"/>
    <property type="match status" value="1"/>
</dbReference>
<dbReference type="PANTHER" id="PTHR42686">
    <property type="entry name" value="GH17980P-RELATED"/>
    <property type="match status" value="1"/>
</dbReference>
<sequence length="271" mass="30010">MQSVQLTGTPIVLSRFIFGTASLFNCGSEKARRRLLFSAVDAGFTHFDTAPYYGFGLAERDLGHVLKARPEVTVTTKVGIYSPGGEEQSGAAVFVRKATGRFIKTISGPTVDFSVARAKRTLEGSLRRLKRDSIDIYALHEPELSLLNTDEWLKWLESLLRDGTVRTFGLALTTDKVEPFLAAGSELTRFIQVHDSLTGREADVLTCYRKPFQITYGYVSASRKEGSPLSVTEVLRRALLRNTNGAIIVSTKQLARLQQYARLVEETADAQ</sequence>
<evidence type="ECO:0000259" key="1">
    <source>
        <dbReference type="Pfam" id="PF00248"/>
    </source>
</evidence>
<protein>
    <submittedName>
        <fullName evidence="2">Aldo/keto reductase family protein</fullName>
    </submittedName>
</protein>
<feature type="domain" description="NADP-dependent oxidoreductase" evidence="1">
    <location>
        <begin position="17"/>
        <end position="171"/>
    </location>
</feature>
<dbReference type="GO" id="GO:0016491">
    <property type="term" value="F:oxidoreductase activity"/>
    <property type="evidence" value="ECO:0007669"/>
    <property type="project" value="InterPro"/>
</dbReference>
<evidence type="ECO:0000313" key="3">
    <source>
        <dbReference type="Proteomes" id="UP000199365"/>
    </source>
</evidence>
<dbReference type="InterPro" id="IPR020471">
    <property type="entry name" value="AKR"/>
</dbReference>
<dbReference type="Gene3D" id="3.20.20.100">
    <property type="entry name" value="NADP-dependent oxidoreductase domain"/>
    <property type="match status" value="1"/>
</dbReference>
<gene>
    <name evidence="2" type="ORF">SAMN05445850_4045</name>
</gene>
<proteinExistence type="predicted"/>
<keyword evidence="3" id="KW-1185">Reference proteome</keyword>
<evidence type="ECO:0000313" key="2">
    <source>
        <dbReference type="EMBL" id="SDR44153.1"/>
    </source>
</evidence>
<name>A0A1H1J2K9_9BURK</name>
<dbReference type="STRING" id="157910.SAMN05445850_4045"/>
<dbReference type="SUPFAM" id="SSF51430">
    <property type="entry name" value="NAD(P)-linked oxidoreductase"/>
    <property type="match status" value="1"/>
</dbReference>
<dbReference type="InterPro" id="IPR023210">
    <property type="entry name" value="NADP_OxRdtase_dom"/>
</dbReference>